<proteinExistence type="predicted"/>
<organism evidence="2">
    <name type="scientific">uncultured Nocardioides sp</name>
    <dbReference type="NCBI Taxonomy" id="198441"/>
    <lineage>
        <taxon>Bacteria</taxon>
        <taxon>Bacillati</taxon>
        <taxon>Actinomycetota</taxon>
        <taxon>Actinomycetes</taxon>
        <taxon>Propionibacteriales</taxon>
        <taxon>Nocardioidaceae</taxon>
        <taxon>Nocardioides</taxon>
        <taxon>environmental samples</taxon>
    </lineage>
</organism>
<evidence type="ECO:0000256" key="1">
    <source>
        <dbReference type="SAM" id="MobiDB-lite"/>
    </source>
</evidence>
<dbReference type="AlphaFoldDB" id="A0A6J4MR02"/>
<feature type="compositionally biased region" description="Low complexity" evidence="1">
    <location>
        <begin position="239"/>
        <end position="249"/>
    </location>
</feature>
<feature type="compositionally biased region" description="Pro residues" evidence="1">
    <location>
        <begin position="38"/>
        <end position="54"/>
    </location>
</feature>
<gene>
    <name evidence="2" type="ORF">AVDCRST_MAG32-2</name>
</gene>
<sequence>DGKARGGTARAVRHACRGAGPPRPRCRPAPRRRRGGRPAPPQGPGGAAGPPPRTPRLDRRRRAGATEPRRPLHQHAGGPRLGAAHRGGDGVGVRARHLLVARRLGMARRAPQLARVSRHRGGGLRRAGRARRHDVRRPCRVPRPRPGGPGPGPGPPRRQVSRQVRRRARVAPVRRRGPHGRTRSVPAAPGRRRAGRRPRRARRPPRRQPLPALALPRRGRDPPRRVAGPARRRTRRTGPRAGAGRIAPGQPRPPAHGAGPGAHARRRTPPPGPARTTRAGRGQGPDRAPM</sequence>
<protein>
    <submittedName>
        <fullName evidence="2">Uncharacterized protein</fullName>
    </submittedName>
</protein>
<reference evidence="2" key="1">
    <citation type="submission" date="2020-02" db="EMBL/GenBank/DDBJ databases">
        <authorList>
            <person name="Meier V. D."/>
        </authorList>
    </citation>
    <scope>NUCLEOTIDE SEQUENCE</scope>
    <source>
        <strain evidence="2">AVDCRST_MAG32</strain>
    </source>
</reference>
<name>A0A6J4MR02_9ACTN</name>
<feature type="compositionally biased region" description="Basic residues" evidence="1">
    <location>
        <begin position="24"/>
        <end position="36"/>
    </location>
</feature>
<feature type="compositionally biased region" description="Basic residues" evidence="1">
    <location>
        <begin position="159"/>
        <end position="182"/>
    </location>
</feature>
<evidence type="ECO:0000313" key="2">
    <source>
        <dbReference type="EMBL" id="CAA9366368.1"/>
    </source>
</evidence>
<feature type="non-terminal residue" evidence="2">
    <location>
        <position position="290"/>
    </location>
</feature>
<feature type="region of interest" description="Disordered" evidence="1">
    <location>
        <begin position="1"/>
        <end position="90"/>
    </location>
</feature>
<feature type="compositionally biased region" description="Basic residues" evidence="1">
    <location>
        <begin position="190"/>
        <end position="206"/>
    </location>
</feature>
<feature type="non-terminal residue" evidence="2">
    <location>
        <position position="1"/>
    </location>
</feature>
<accession>A0A6J4MR02</accession>
<feature type="compositionally biased region" description="Pro residues" evidence="1">
    <location>
        <begin position="144"/>
        <end position="156"/>
    </location>
</feature>
<feature type="compositionally biased region" description="Basic residues" evidence="1">
    <location>
        <begin position="116"/>
        <end position="143"/>
    </location>
</feature>
<feature type="region of interest" description="Disordered" evidence="1">
    <location>
        <begin position="111"/>
        <end position="290"/>
    </location>
</feature>
<dbReference type="EMBL" id="CADCUM010000002">
    <property type="protein sequence ID" value="CAA9366368.1"/>
    <property type="molecule type" value="Genomic_DNA"/>
</dbReference>